<dbReference type="InterPro" id="IPR029056">
    <property type="entry name" value="Ribokinase-like"/>
</dbReference>
<organism evidence="1 2">
    <name type="scientific">Nitratireductor kimnyeongensis</name>
    <dbReference type="NCBI Taxonomy" id="430679"/>
    <lineage>
        <taxon>Bacteria</taxon>
        <taxon>Pseudomonadati</taxon>
        <taxon>Pseudomonadota</taxon>
        <taxon>Alphaproteobacteria</taxon>
        <taxon>Hyphomicrobiales</taxon>
        <taxon>Phyllobacteriaceae</taxon>
        <taxon>Nitratireductor</taxon>
    </lineage>
</organism>
<evidence type="ECO:0000313" key="1">
    <source>
        <dbReference type="EMBL" id="MFC5586987.1"/>
    </source>
</evidence>
<dbReference type="RefSeq" id="WP_246637996.1">
    <property type="nucleotide sequence ID" value="NZ_CP078144.1"/>
</dbReference>
<protein>
    <recommendedName>
        <fullName evidence="3">Thiamine-phosphate pyrophosphorylase</fullName>
    </recommendedName>
</protein>
<dbReference type="EMBL" id="JBHSNB010000005">
    <property type="protein sequence ID" value="MFC5586987.1"/>
    <property type="molecule type" value="Genomic_DNA"/>
</dbReference>
<sequence>MPNESEFFLLSGMPTGTEDEILAAARSLIEKGICTIIVTPGRGAHVSSPQIDLLPSSRFV</sequence>
<evidence type="ECO:0000313" key="2">
    <source>
        <dbReference type="Proteomes" id="UP001596107"/>
    </source>
</evidence>
<keyword evidence="2" id="KW-1185">Reference proteome</keyword>
<dbReference type="Gene3D" id="3.40.1190.20">
    <property type="match status" value="1"/>
</dbReference>
<accession>A0ABW0TCU6</accession>
<comment type="caution">
    <text evidence="1">The sequence shown here is derived from an EMBL/GenBank/DDBJ whole genome shotgun (WGS) entry which is preliminary data.</text>
</comment>
<dbReference type="SUPFAM" id="SSF53613">
    <property type="entry name" value="Ribokinase-like"/>
    <property type="match status" value="1"/>
</dbReference>
<proteinExistence type="predicted"/>
<gene>
    <name evidence="1" type="ORF">ACFPOD_17875</name>
</gene>
<evidence type="ECO:0008006" key="3">
    <source>
        <dbReference type="Google" id="ProtNLM"/>
    </source>
</evidence>
<reference evidence="2" key="1">
    <citation type="journal article" date="2019" name="Int. J. Syst. Evol. Microbiol.">
        <title>The Global Catalogue of Microorganisms (GCM) 10K type strain sequencing project: providing services to taxonomists for standard genome sequencing and annotation.</title>
        <authorList>
            <consortium name="The Broad Institute Genomics Platform"/>
            <consortium name="The Broad Institute Genome Sequencing Center for Infectious Disease"/>
            <person name="Wu L."/>
            <person name="Ma J."/>
        </authorList>
    </citation>
    <scope>NUCLEOTIDE SEQUENCE [LARGE SCALE GENOMIC DNA]</scope>
    <source>
        <strain evidence="2">JCM 3366</strain>
    </source>
</reference>
<dbReference type="Proteomes" id="UP001596107">
    <property type="component" value="Unassembled WGS sequence"/>
</dbReference>
<name>A0ABW0TCU6_9HYPH</name>